<dbReference type="InterPro" id="IPR050282">
    <property type="entry name" value="Cycloisomerase_2"/>
</dbReference>
<proteinExistence type="inferred from homology"/>
<dbReference type="Proteomes" id="UP000622317">
    <property type="component" value="Unassembled WGS sequence"/>
</dbReference>
<dbReference type="AlphaFoldDB" id="A0A927FET6"/>
<dbReference type="Pfam" id="PF10282">
    <property type="entry name" value="Lactonase"/>
    <property type="match status" value="1"/>
</dbReference>
<reference evidence="3" key="1">
    <citation type="submission" date="2020-09" db="EMBL/GenBank/DDBJ databases">
        <title>Pelagicoccus enzymogenes sp. nov. with an EPS production, isolated from marine sediment.</title>
        <authorList>
            <person name="Feng X."/>
        </authorList>
    </citation>
    <scope>NUCLEOTIDE SEQUENCE</scope>
    <source>
        <strain evidence="3">NFK12</strain>
    </source>
</reference>
<organism evidence="3 4">
    <name type="scientific">Pelagicoccus enzymogenes</name>
    <dbReference type="NCBI Taxonomy" id="2773457"/>
    <lineage>
        <taxon>Bacteria</taxon>
        <taxon>Pseudomonadati</taxon>
        <taxon>Verrucomicrobiota</taxon>
        <taxon>Opitutia</taxon>
        <taxon>Puniceicoccales</taxon>
        <taxon>Pelagicoccaceae</taxon>
        <taxon>Pelagicoccus</taxon>
    </lineage>
</organism>
<gene>
    <name evidence="3" type="ORF">IEN85_21495</name>
</gene>
<dbReference type="GO" id="GO:0017057">
    <property type="term" value="F:6-phosphogluconolactonase activity"/>
    <property type="evidence" value="ECO:0007669"/>
    <property type="project" value="TreeGrafter"/>
</dbReference>
<dbReference type="Gene3D" id="2.130.10.10">
    <property type="entry name" value="YVTN repeat-like/Quinoprotein amine dehydrogenase"/>
    <property type="match status" value="1"/>
</dbReference>
<keyword evidence="2" id="KW-0313">Glucose metabolism</keyword>
<protein>
    <submittedName>
        <fullName evidence="3">Lactonase family protein</fullName>
    </submittedName>
</protein>
<keyword evidence="2" id="KW-0119">Carbohydrate metabolism</keyword>
<dbReference type="InterPro" id="IPR015943">
    <property type="entry name" value="WD40/YVTN_repeat-like_dom_sf"/>
</dbReference>
<dbReference type="InterPro" id="IPR019405">
    <property type="entry name" value="Lactonase_7-beta_prop"/>
</dbReference>
<dbReference type="GO" id="GO:0005829">
    <property type="term" value="C:cytosol"/>
    <property type="evidence" value="ECO:0007669"/>
    <property type="project" value="TreeGrafter"/>
</dbReference>
<comment type="caution">
    <text evidence="3">The sequence shown here is derived from an EMBL/GenBank/DDBJ whole genome shotgun (WGS) entry which is preliminary data.</text>
</comment>
<evidence type="ECO:0000313" key="3">
    <source>
        <dbReference type="EMBL" id="MBD5782088.1"/>
    </source>
</evidence>
<comment type="similarity">
    <text evidence="1">Belongs to the cycloisomerase 2 family.</text>
</comment>
<dbReference type="PANTHER" id="PTHR30344:SF1">
    <property type="entry name" value="6-PHOSPHOGLUCONOLACTONASE"/>
    <property type="match status" value="1"/>
</dbReference>
<dbReference type="EMBL" id="JACYFG010000051">
    <property type="protein sequence ID" value="MBD5782088.1"/>
    <property type="molecule type" value="Genomic_DNA"/>
</dbReference>
<dbReference type="RefSeq" id="WP_191619155.1">
    <property type="nucleotide sequence ID" value="NZ_JACYFG010000051.1"/>
</dbReference>
<dbReference type="PANTHER" id="PTHR30344">
    <property type="entry name" value="6-PHOSPHOGLUCONOLACTONASE-RELATED"/>
    <property type="match status" value="1"/>
</dbReference>
<evidence type="ECO:0000256" key="2">
    <source>
        <dbReference type="ARBA" id="ARBA00022526"/>
    </source>
</evidence>
<evidence type="ECO:0000313" key="4">
    <source>
        <dbReference type="Proteomes" id="UP000622317"/>
    </source>
</evidence>
<keyword evidence="4" id="KW-1185">Reference proteome</keyword>
<accession>A0A927FET6</accession>
<evidence type="ECO:0000256" key="1">
    <source>
        <dbReference type="ARBA" id="ARBA00005564"/>
    </source>
</evidence>
<name>A0A927FET6_9BACT</name>
<dbReference type="GO" id="GO:0006006">
    <property type="term" value="P:glucose metabolic process"/>
    <property type="evidence" value="ECO:0007669"/>
    <property type="project" value="UniProtKB-KW"/>
</dbReference>
<dbReference type="InterPro" id="IPR011048">
    <property type="entry name" value="Haem_d1_sf"/>
</dbReference>
<dbReference type="SUPFAM" id="SSF51004">
    <property type="entry name" value="C-terminal (heme d1) domain of cytochrome cd1-nitrite reductase"/>
    <property type="match status" value="1"/>
</dbReference>
<sequence>MKTFVYFGTKPVAHSKGLYCYSLDLESGEMELVGTTAAENCAFLSVHPSKRILYTLANVKEAEKGQNGGLAAYRINLETGALSHINTVSCPTVSPSHVQVDRIGANVFGANYNSSYAITYPVREDGGLGEYSDIQKYEGSGPNEKRQECSHPHSVFTSPDNRFALVSDLGTDTVHVYENDTLNHKLVPSAFGHIKTAPGAGPRHLAFHPSGRFVYVLNEMASTLGVYDYDSSTGALRETQVIDTLPADYDEIRWAAEVLVSPDGRFVYSSNRGHESIAIFSVDPATGKLTAIDHEPTRGVQPRNFNIDPTGRWLIAANMDSDNCELFRIDPVSGKLTHTRSLEIPACARVAFL</sequence>